<comment type="caution">
    <text evidence="1">The sequence shown here is derived from an EMBL/GenBank/DDBJ whole genome shotgun (WGS) entry which is preliminary data.</text>
</comment>
<name>A0ACC1PGT1_9APHY</name>
<dbReference type="Proteomes" id="UP001144978">
    <property type="component" value="Unassembled WGS sequence"/>
</dbReference>
<organism evidence="1 2">
    <name type="scientific">Trametes sanguinea</name>
    <dbReference type="NCBI Taxonomy" id="158606"/>
    <lineage>
        <taxon>Eukaryota</taxon>
        <taxon>Fungi</taxon>
        <taxon>Dikarya</taxon>
        <taxon>Basidiomycota</taxon>
        <taxon>Agaricomycotina</taxon>
        <taxon>Agaricomycetes</taxon>
        <taxon>Polyporales</taxon>
        <taxon>Polyporaceae</taxon>
        <taxon>Trametes</taxon>
    </lineage>
</organism>
<dbReference type="EMBL" id="JANSHE010002422">
    <property type="protein sequence ID" value="KAJ2992060.1"/>
    <property type="molecule type" value="Genomic_DNA"/>
</dbReference>
<gene>
    <name evidence="1" type="ORF">NUW54_g8024</name>
</gene>
<proteinExistence type="predicted"/>
<evidence type="ECO:0000313" key="2">
    <source>
        <dbReference type="Proteomes" id="UP001144978"/>
    </source>
</evidence>
<evidence type="ECO:0000313" key="1">
    <source>
        <dbReference type="EMBL" id="KAJ2992060.1"/>
    </source>
</evidence>
<sequence>MSSRSKRRAEPEDPKRPGWVVLDTETTLVDTWKAMIALLNTGKVKNIGVSNFSIEHIKGIAEATGVWPTVNQIEAHPLLLQDDLVQFCKEHNIHITAYSPLGNNMSGHKKLTDYPEVQEIAKKLNATPAQVLIRVRNNPPMYTSSQIGLTRTRITERIESNFQQVELSDEDYEKLCELGRKNRKRFNIKTTYPPFWDINIFGEEEEKTTTNQIKVHVRSPHVGRLAQLGLAQPNICCAEMMALERKRSPSPLPGHNGQPIPTASTSSTSARARYNANPRSATYATYRSESPPASAYFSHFSGDHHEEPQPTIPDASAHFAYSTTLRRHTLEGPLGLPHSSGGVPSLEELRTAVQTEGARGLWERTVGRVVALFSQQAQYEQLPTHVEAGSAPKESASAKFAHSSVQDTIAYFGTSATEGLSSRRVQELLATHGYNEFTVTTPEPLLLKFAKTIYENPLIFLLCGSAIVSAVMGNIDDSVSITVAVLIVLTVGFVQEQRSEKSLEALNKLVPHHCHLIRDGKPLHLLANELVPGDIVTFTTGDRIPADVRLISAVDLE</sequence>
<protein>
    <submittedName>
        <fullName evidence="1">Uncharacterized protein</fullName>
    </submittedName>
</protein>
<keyword evidence="2" id="KW-1185">Reference proteome</keyword>
<reference evidence="1" key="1">
    <citation type="submission" date="2022-08" db="EMBL/GenBank/DDBJ databases">
        <title>Genome Sequence of Pycnoporus sanguineus.</title>
        <authorList>
            <person name="Buettner E."/>
        </authorList>
    </citation>
    <scope>NUCLEOTIDE SEQUENCE</scope>
    <source>
        <strain evidence="1">CG-C14</strain>
    </source>
</reference>
<accession>A0ACC1PGT1</accession>